<protein>
    <recommendedName>
        <fullName evidence="3">SIR2-like domain-containing protein</fullName>
    </recommendedName>
</protein>
<comment type="caution">
    <text evidence="1">The sequence shown here is derived from an EMBL/GenBank/DDBJ whole genome shotgun (WGS) entry which is preliminary data.</text>
</comment>
<gene>
    <name evidence="1" type="ORF">GCM10023258_34250</name>
</gene>
<evidence type="ECO:0000313" key="2">
    <source>
        <dbReference type="Proteomes" id="UP001500427"/>
    </source>
</evidence>
<evidence type="ECO:0000313" key="1">
    <source>
        <dbReference type="EMBL" id="GAA5033953.1"/>
    </source>
</evidence>
<accession>A0ABP9JJB3</accession>
<dbReference type="RefSeq" id="WP_345508732.1">
    <property type="nucleotide sequence ID" value="NZ_BAABIW010000024.1"/>
</dbReference>
<dbReference type="Proteomes" id="UP001500427">
    <property type="component" value="Unassembled WGS sequence"/>
</dbReference>
<evidence type="ECO:0008006" key="3">
    <source>
        <dbReference type="Google" id="ProtNLM"/>
    </source>
</evidence>
<dbReference type="EMBL" id="BAABIW010000024">
    <property type="protein sequence ID" value="GAA5033953.1"/>
    <property type="molecule type" value="Genomic_DNA"/>
</dbReference>
<keyword evidence="2" id="KW-1185">Reference proteome</keyword>
<proteinExistence type="predicted"/>
<reference evidence="2" key="1">
    <citation type="journal article" date="2019" name="Int. J. Syst. Evol. Microbiol.">
        <title>The Global Catalogue of Microorganisms (GCM) 10K type strain sequencing project: providing services to taxonomists for standard genome sequencing and annotation.</title>
        <authorList>
            <consortium name="The Broad Institute Genomics Platform"/>
            <consortium name="The Broad Institute Genome Sequencing Center for Infectious Disease"/>
            <person name="Wu L."/>
            <person name="Ma J."/>
        </authorList>
    </citation>
    <scope>NUCLEOTIDE SEQUENCE [LARGE SCALE GENOMIC DNA]</scope>
    <source>
        <strain evidence="2">JCM 17687</strain>
    </source>
</reference>
<organism evidence="1 2">
    <name type="scientific">Terrabacter aeriphilus</name>
    <dbReference type="NCBI Taxonomy" id="515662"/>
    <lineage>
        <taxon>Bacteria</taxon>
        <taxon>Bacillati</taxon>
        <taxon>Actinomycetota</taxon>
        <taxon>Actinomycetes</taxon>
        <taxon>Micrococcales</taxon>
        <taxon>Intrasporangiaceae</taxon>
        <taxon>Terrabacter</taxon>
    </lineage>
</organism>
<dbReference type="Pfam" id="PF13289">
    <property type="entry name" value="SIR2_2"/>
    <property type="match status" value="1"/>
</dbReference>
<name>A0ABP9JJB3_9MICO</name>
<sequence>MTTALSEEPPNRKIAALLGNGVSIAFNPGLALSKINAGIRARLNEDVPDGDPAAVLTEAANKIDTGDPYIDFESLLGPLDQQHDFIAMMAEYARIIGKTDETAAEHLKASAQFVRDVRRTGTSFALEIIDAQSRASWDRMEGLTGFVTGLRAAAGGQRLTIANLNYDSLVMACLSDGYSGEFCDLARGYGASFFEVLHGVQWVGHPLRQIADFPPTRKTRLIHLHGSLTWLKQPGSGLIYRFRTEDLRMYDFWEKWRDGETDWQPVVVLTNQTAKTEVVKEQPYALAYSVTEESLIESDRWLIAGYSFRDECVNEMLARAWKARVRKPDILVIGHGDSPSTAEVLKAIGHHWWEDADPSAFLTIERGGLEAAMASDAWNRWADMPSAEAA</sequence>